<dbReference type="UniPathway" id="UPA01057">
    <property type="reaction ID" value="UER00167"/>
</dbReference>
<feature type="binding site" description="in other chain" evidence="5">
    <location>
        <position position="77"/>
    </location>
    <ligand>
        <name>substrate</name>
        <note>ligand shared between two neighboring subunits</note>
    </ligand>
</feature>
<protein>
    <recommendedName>
        <fullName evidence="4 5">1,4-dihydroxy-2-naphthoyl-CoA synthase</fullName>
        <shortName evidence="5">DHNA-CoA synthase</shortName>
        <ecNumber evidence="4 5">4.1.3.36</ecNumber>
    </recommendedName>
</protein>
<dbReference type="InterPro" id="IPR018376">
    <property type="entry name" value="Enoyl-CoA_hyd/isom_CS"/>
</dbReference>
<dbReference type="SUPFAM" id="SSF52096">
    <property type="entry name" value="ClpP/crotonase"/>
    <property type="match status" value="1"/>
</dbReference>
<gene>
    <name evidence="5" type="primary">menB</name>
    <name evidence="6" type="ORF">ETSY1_07030</name>
</gene>
<accession>W4LUZ5</accession>
<dbReference type="AlphaFoldDB" id="W4LUZ5"/>
<dbReference type="InterPro" id="IPR014748">
    <property type="entry name" value="Enoyl-CoA_hydra_C"/>
</dbReference>
<dbReference type="PATRIC" id="fig|1429438.4.peg.1525"/>
<organism evidence="6 7">
    <name type="scientific">Entotheonella factor</name>
    <dbReference type="NCBI Taxonomy" id="1429438"/>
    <lineage>
        <taxon>Bacteria</taxon>
        <taxon>Pseudomonadati</taxon>
        <taxon>Nitrospinota/Tectimicrobiota group</taxon>
        <taxon>Candidatus Tectimicrobiota</taxon>
        <taxon>Candidatus Entotheonellia</taxon>
        <taxon>Candidatus Entotheonellales</taxon>
        <taxon>Candidatus Entotheonellaceae</taxon>
        <taxon>Candidatus Entotheonella</taxon>
    </lineage>
</organism>
<feature type="binding site" description="in other chain" evidence="5">
    <location>
        <position position="135"/>
    </location>
    <ligand>
        <name>substrate</name>
        <note>ligand shared between two neighboring subunits</note>
    </ligand>
</feature>
<keyword evidence="7" id="KW-1185">Reference proteome</keyword>
<dbReference type="UniPathway" id="UPA00079"/>
<dbReference type="HAMAP" id="MF_01934">
    <property type="entry name" value="MenB"/>
    <property type="match status" value="1"/>
</dbReference>
<comment type="pathway">
    <text evidence="5">Quinol/quinone metabolism; menaquinone biosynthesis.</text>
</comment>
<comment type="cofactor">
    <cofactor evidence="5">
        <name>hydrogencarbonate</name>
        <dbReference type="ChEBI" id="CHEBI:17544"/>
    </cofactor>
</comment>
<feature type="binding site" evidence="5">
    <location>
        <position position="238"/>
    </location>
    <ligand>
        <name>substrate</name>
        <note>ligand shared between two neighboring subunits</note>
    </ligand>
</feature>
<dbReference type="InterPro" id="IPR010198">
    <property type="entry name" value="DHNA-CoA_synthase_MenB"/>
</dbReference>
<dbReference type="Proteomes" id="UP000019141">
    <property type="component" value="Unassembled WGS sequence"/>
</dbReference>
<feature type="binding site" description="in other chain" evidence="5">
    <location>
        <begin position="109"/>
        <end position="113"/>
    </location>
    <ligand>
        <name>substrate</name>
        <note>ligand shared between two neighboring subunits</note>
    </ligand>
</feature>
<proteinExistence type="inferred from homology"/>
<sequence length="266" mass="29852">MAQDYQDIIYTKKDGIATMSFNRPQVLNAFRPRTIDEMIEAFQDAWYDDSIGVAVLTGERGNFSSGGDQKIRGHGGYEDEGGTPRLQVRNLHRLIREIPKPVIAKVDGYAIGGGHVLHVICDLTLASDRAIFGQTGPKVGSFDAGFGAMYLARIVGEKKAREIWYLCLQYSAQEALEMGLVNKVVPQAELDAETERWCKLILEKSPTSIRMMKFGFNADTDHGYGLQALAHSATSLFYTSEEAREGRMAFLEKRKPDFDEFRRSPW</sequence>
<dbReference type="EC" id="4.1.3.36" evidence="4 5"/>
<feature type="site" description="Important for catalysis" evidence="5">
    <location>
        <position position="77"/>
    </location>
</feature>
<evidence type="ECO:0000313" key="7">
    <source>
        <dbReference type="Proteomes" id="UP000019141"/>
    </source>
</evidence>
<dbReference type="FunFam" id="3.90.226.10:FF:000003">
    <property type="entry name" value="1,4-dihydroxy-2-naphthoyl-CoA synthase"/>
    <property type="match status" value="1"/>
</dbReference>
<dbReference type="NCBIfam" id="TIGR01929">
    <property type="entry name" value="menB"/>
    <property type="match status" value="1"/>
</dbReference>
<comment type="caution">
    <text evidence="6">The sequence shown here is derived from an EMBL/GenBank/DDBJ whole genome shotgun (WGS) entry which is preliminary data.</text>
</comment>
<dbReference type="GO" id="GO:0009234">
    <property type="term" value="P:menaquinone biosynthetic process"/>
    <property type="evidence" value="ECO:0007669"/>
    <property type="project" value="UniProtKB-UniRule"/>
</dbReference>
<comment type="caution">
    <text evidence="5">Lacks conserved residue(s) required for the propagation of feature annotation.</text>
</comment>
<feature type="binding site" description="in other chain" evidence="5">
    <location>
        <begin position="65"/>
        <end position="69"/>
    </location>
    <ligand>
        <name>substrate</name>
        <note>ligand shared between two neighboring subunits</note>
    </ligand>
</feature>
<dbReference type="PANTHER" id="PTHR43113">
    <property type="entry name" value="NUCLEOSIDE-DIPHOSPHATE-SUGAR EPIMERASE"/>
    <property type="match status" value="1"/>
</dbReference>
<evidence type="ECO:0000256" key="2">
    <source>
        <dbReference type="ARBA" id="ARBA00023239"/>
    </source>
</evidence>
<keyword evidence="5" id="KW-0474">Menaquinone biosynthesis</keyword>
<dbReference type="HOGENOM" id="CLU_009834_7_7_7"/>
<dbReference type="PANTHER" id="PTHR43113:SF1">
    <property type="entry name" value="1,4-DIHYDROXY-2-NAPHTHOYL-COA SYNTHASE, PEROXISOMAL"/>
    <property type="match status" value="1"/>
</dbReference>
<dbReference type="InterPro" id="IPR029045">
    <property type="entry name" value="ClpP/crotonase-like_dom_sf"/>
</dbReference>
<feature type="binding site" evidence="5">
    <location>
        <begin position="134"/>
        <end position="136"/>
    </location>
    <ligand>
        <name>hydrogencarbonate</name>
        <dbReference type="ChEBI" id="CHEBI:17544"/>
    </ligand>
</feature>
<feature type="binding site" evidence="5">
    <location>
        <position position="253"/>
    </location>
    <ligand>
        <name>substrate</name>
        <note>ligand shared between two neighboring subunits</note>
    </ligand>
</feature>
<dbReference type="GO" id="GO:0005829">
    <property type="term" value="C:cytosol"/>
    <property type="evidence" value="ECO:0007669"/>
    <property type="project" value="TreeGrafter"/>
</dbReference>
<evidence type="ECO:0000256" key="5">
    <source>
        <dbReference type="HAMAP-Rule" id="MF_01934"/>
    </source>
</evidence>
<comment type="similarity">
    <text evidence="5">Belongs to the enoyl-CoA hydratase/isomerase family. MenB subfamily.</text>
</comment>
<dbReference type="NCBIfam" id="NF005637">
    <property type="entry name" value="PRK07396.1"/>
    <property type="match status" value="1"/>
</dbReference>
<evidence type="ECO:0000256" key="4">
    <source>
        <dbReference type="ARBA" id="ARBA00066833"/>
    </source>
</evidence>
<reference evidence="6 7" key="1">
    <citation type="journal article" date="2014" name="Nature">
        <title>An environmental bacterial taxon with a large and distinct metabolic repertoire.</title>
        <authorList>
            <person name="Wilson M.C."/>
            <person name="Mori T."/>
            <person name="Ruckert C."/>
            <person name="Uria A.R."/>
            <person name="Helf M.J."/>
            <person name="Takada K."/>
            <person name="Gernert C."/>
            <person name="Steffens U.A."/>
            <person name="Heycke N."/>
            <person name="Schmitt S."/>
            <person name="Rinke C."/>
            <person name="Helfrich E.J."/>
            <person name="Brachmann A.O."/>
            <person name="Gurgui C."/>
            <person name="Wakimoto T."/>
            <person name="Kracht M."/>
            <person name="Crusemann M."/>
            <person name="Hentschel U."/>
            <person name="Abe I."/>
            <person name="Matsunaga S."/>
            <person name="Kalinowski J."/>
            <person name="Takeyama H."/>
            <person name="Piel J."/>
        </authorList>
    </citation>
    <scope>NUCLEOTIDE SEQUENCE [LARGE SCALE GENOMIC DNA]</scope>
    <source>
        <strain evidence="7">TSY1</strain>
    </source>
</reference>
<comment type="catalytic activity">
    <reaction evidence="1 5">
        <text>2-succinylbenzoyl-CoA + H(+) = 1,4-dihydroxy-2-naphthoyl-CoA + H2O</text>
        <dbReference type="Rhea" id="RHEA:26562"/>
        <dbReference type="ChEBI" id="CHEBI:15377"/>
        <dbReference type="ChEBI" id="CHEBI:15378"/>
        <dbReference type="ChEBI" id="CHEBI:57364"/>
        <dbReference type="ChEBI" id="CHEBI:58897"/>
        <dbReference type="EC" id="4.1.3.36"/>
    </reaction>
</comment>
<evidence type="ECO:0000256" key="3">
    <source>
        <dbReference type="ARBA" id="ARBA00054238"/>
    </source>
</evidence>
<feature type="site" description="Important for catalysis" evidence="5">
    <location>
        <position position="238"/>
    </location>
</feature>
<dbReference type="Gene3D" id="3.90.226.10">
    <property type="entry name" value="2-enoyl-CoA Hydratase, Chain A, domain 1"/>
    <property type="match status" value="1"/>
</dbReference>
<dbReference type="PROSITE" id="PS00166">
    <property type="entry name" value="ENOYL_COA_HYDRATASE"/>
    <property type="match status" value="1"/>
</dbReference>
<dbReference type="GO" id="GO:0008935">
    <property type="term" value="F:1,4-dihydroxy-2-naphthoyl-CoA synthase activity"/>
    <property type="evidence" value="ECO:0007669"/>
    <property type="project" value="UniProtKB-UniRule"/>
</dbReference>
<keyword evidence="2 5" id="KW-0456">Lyase</keyword>
<dbReference type="InterPro" id="IPR001753">
    <property type="entry name" value="Enoyl-CoA_hydra/iso"/>
</dbReference>
<evidence type="ECO:0000313" key="6">
    <source>
        <dbReference type="EMBL" id="ETX01536.1"/>
    </source>
</evidence>
<dbReference type="Gene3D" id="1.10.12.10">
    <property type="entry name" value="Lyase 2-enoyl-coa Hydratase, Chain A, domain 2"/>
    <property type="match status" value="1"/>
</dbReference>
<dbReference type="EMBL" id="AZHW01000223">
    <property type="protein sequence ID" value="ETX01536.1"/>
    <property type="molecule type" value="Genomic_DNA"/>
</dbReference>
<dbReference type="Pfam" id="PF00378">
    <property type="entry name" value="ECH_1"/>
    <property type="match status" value="1"/>
</dbReference>
<comment type="pathway">
    <text evidence="5">Quinol/quinone metabolism; 1,4-dihydroxy-2-naphthoate biosynthesis; 1,4-dihydroxy-2-naphthoate from chorismate: step 6/7.</text>
</comment>
<name>W4LUZ5_ENTF1</name>
<feature type="binding site" description="in other chain" evidence="5">
    <location>
        <position position="141"/>
    </location>
    <ligand>
        <name>substrate</name>
        <note>ligand shared between two neighboring subunits</note>
    </ligand>
</feature>
<evidence type="ECO:0000256" key="1">
    <source>
        <dbReference type="ARBA" id="ARBA00000177"/>
    </source>
</evidence>
<dbReference type="CDD" id="cd06558">
    <property type="entry name" value="crotonase-like"/>
    <property type="match status" value="1"/>
</dbReference>
<comment type="function">
    <text evidence="3 5">Converts o-succinylbenzoyl-CoA (OSB-CoA) to 1,4-dihydroxy-2-naphthoyl-CoA (DHNA-CoA).</text>
</comment>